<proteinExistence type="predicted"/>
<name>A0A8S5SE89_9CAUD</name>
<reference evidence="1" key="1">
    <citation type="journal article" date="2021" name="Proc. Natl. Acad. Sci. U.S.A.">
        <title>A Catalog of Tens of Thousands of Viruses from Human Metagenomes Reveals Hidden Associations with Chronic Diseases.</title>
        <authorList>
            <person name="Tisza M.J."/>
            <person name="Buck C.B."/>
        </authorList>
    </citation>
    <scope>NUCLEOTIDE SEQUENCE</scope>
    <source>
        <strain evidence="1">CtrNG92</strain>
    </source>
</reference>
<sequence>MKFRTTRKAIVNGSARIVYSGYCELSNLLRNHSPIAYTCGVYGWNYDVYVINGLTVCTGYRGMPGRYANNIIEYEAKARLIMDEYSKPYEERAAAVEKLLHEWIAQA</sequence>
<accession>A0A8S5SE89</accession>
<protein>
    <submittedName>
        <fullName evidence="1">Uncharacterized protein</fullName>
    </submittedName>
</protein>
<organism evidence="1">
    <name type="scientific">Caudovirales sp. ctrNG92</name>
    <dbReference type="NCBI Taxonomy" id="2827638"/>
    <lineage>
        <taxon>Viruses</taxon>
        <taxon>Duplodnaviria</taxon>
        <taxon>Heunggongvirae</taxon>
        <taxon>Uroviricota</taxon>
        <taxon>Caudoviricetes</taxon>
    </lineage>
</organism>
<dbReference type="EMBL" id="BK032578">
    <property type="protein sequence ID" value="DAF49273.1"/>
    <property type="molecule type" value="Genomic_DNA"/>
</dbReference>
<evidence type="ECO:0000313" key="1">
    <source>
        <dbReference type="EMBL" id="DAF49273.1"/>
    </source>
</evidence>